<dbReference type="EMBL" id="BMWH01000011">
    <property type="protein sequence ID" value="GGZ91244.1"/>
    <property type="molecule type" value="Genomic_DNA"/>
</dbReference>
<reference evidence="2" key="1">
    <citation type="journal article" date="2014" name="Int. J. Syst. Evol. Microbiol.">
        <title>Complete genome sequence of Corynebacterium casei LMG S-19264T (=DSM 44701T), isolated from a smear-ripened cheese.</title>
        <authorList>
            <consortium name="US DOE Joint Genome Institute (JGI-PGF)"/>
            <person name="Walter F."/>
            <person name="Albersmeier A."/>
            <person name="Kalinowski J."/>
            <person name="Ruckert C."/>
        </authorList>
    </citation>
    <scope>NUCLEOTIDE SEQUENCE</scope>
    <source>
        <strain evidence="2">JCM 5016</strain>
    </source>
</reference>
<feature type="compositionally biased region" description="Pro residues" evidence="1">
    <location>
        <begin position="174"/>
        <end position="193"/>
    </location>
</feature>
<reference evidence="2" key="2">
    <citation type="submission" date="2020-09" db="EMBL/GenBank/DDBJ databases">
        <authorList>
            <person name="Sun Q."/>
            <person name="Ohkuma M."/>
        </authorList>
    </citation>
    <scope>NUCLEOTIDE SEQUENCE</scope>
    <source>
        <strain evidence="2">JCM 5016</strain>
    </source>
</reference>
<sequence>MDTQHLSAPTRPQSLNPRGVTHINTPHTSHYTVVGNHLAQHRELSLTAIGLGLHIQSLPSGARVDIKTLAARFPEGETSVAAALRELEAHGYLARIRERLPNGRIVTHTVSYNQPAHRRSGHTTPTETEPASDRSTPKTPASKTPPAPPPTTSPEPEPTPAPPPPPSSSSSPSSSPPAEPEPAATPEPPLPEPRTPDLDRHRAATALLTTLHHHDPRLLLPERAVRRLAPAVAAWLERGAHPDAVRHALTANLPRDPLRHPAALLAHRLTECLPPLPPGPALRPHPLQTCDGCDRAFRSPHPGRCRDCRTNLPEVA</sequence>
<evidence type="ECO:0008006" key="4">
    <source>
        <dbReference type="Google" id="ProtNLM"/>
    </source>
</evidence>
<evidence type="ECO:0000313" key="2">
    <source>
        <dbReference type="EMBL" id="GGZ91244.1"/>
    </source>
</evidence>
<name>A0A918VED6_9ACTN</name>
<gene>
    <name evidence="2" type="ORF">GCM10010389_32210</name>
</gene>
<feature type="compositionally biased region" description="Pro residues" evidence="1">
    <location>
        <begin position="143"/>
        <end position="167"/>
    </location>
</feature>
<proteinExistence type="predicted"/>
<evidence type="ECO:0000313" key="3">
    <source>
        <dbReference type="Proteomes" id="UP000623010"/>
    </source>
</evidence>
<dbReference type="AlphaFoldDB" id="A0A918VED6"/>
<organism evidence="2 3">
    <name type="scientific">Streptomyces echinoruber</name>
    <dbReference type="NCBI Taxonomy" id="68898"/>
    <lineage>
        <taxon>Bacteria</taxon>
        <taxon>Bacillati</taxon>
        <taxon>Actinomycetota</taxon>
        <taxon>Actinomycetes</taxon>
        <taxon>Kitasatosporales</taxon>
        <taxon>Streptomycetaceae</taxon>
        <taxon>Streptomyces</taxon>
    </lineage>
</organism>
<accession>A0A918VED6</accession>
<dbReference type="RefSeq" id="WP_190058100.1">
    <property type="nucleotide sequence ID" value="NZ_BMWH01000011.1"/>
</dbReference>
<keyword evidence="3" id="KW-1185">Reference proteome</keyword>
<protein>
    <recommendedName>
        <fullName evidence="4">DNA-binding protein</fullName>
    </recommendedName>
</protein>
<dbReference type="Proteomes" id="UP000623010">
    <property type="component" value="Unassembled WGS sequence"/>
</dbReference>
<evidence type="ECO:0000256" key="1">
    <source>
        <dbReference type="SAM" id="MobiDB-lite"/>
    </source>
</evidence>
<feature type="region of interest" description="Disordered" evidence="1">
    <location>
        <begin position="110"/>
        <end position="197"/>
    </location>
</feature>
<comment type="caution">
    <text evidence="2">The sequence shown here is derived from an EMBL/GenBank/DDBJ whole genome shotgun (WGS) entry which is preliminary data.</text>
</comment>